<accession>A0ABZ2C5M3</accession>
<protein>
    <submittedName>
        <fullName evidence="1">Uncharacterized protein</fullName>
    </submittedName>
</protein>
<keyword evidence="2" id="KW-1185">Reference proteome</keyword>
<sequence length="98" mass="11012">MVPVSARASRKMGGYQEIVSLTRPPSGLLIVPQEESFLVVLGDSHGIQTFTMNGSGLKTSDLKDRTPREFVRSADTLWQFATLLTKRWDRMADRLRTS</sequence>
<reference evidence="1 2" key="1">
    <citation type="journal article" date="2024" name="Environ. Microbiol.">
        <title>Novel evolutionary insights on the interactions of the Holosporales (Alphaproteobacteria) with eukaryotic hosts from comparative genomics.</title>
        <authorList>
            <person name="Giovannini M."/>
            <person name="Petroni G."/>
            <person name="Castelli M."/>
        </authorList>
    </citation>
    <scope>NUCLEOTIDE SEQUENCE [LARGE SCALE GENOMIC DNA]</scope>
    <source>
        <strain evidence="1 2">US_Bl 15I1</strain>
    </source>
</reference>
<dbReference type="RefSeq" id="WP_338453760.1">
    <property type="nucleotide sequence ID" value="NZ_CP133271.1"/>
</dbReference>
<organism evidence="1 2">
    <name type="scientific">Candidatus Bealeia paramacronuclearis</name>
    <dbReference type="NCBI Taxonomy" id="1921001"/>
    <lineage>
        <taxon>Bacteria</taxon>
        <taxon>Pseudomonadati</taxon>
        <taxon>Pseudomonadota</taxon>
        <taxon>Alphaproteobacteria</taxon>
        <taxon>Holosporales</taxon>
        <taxon>Holosporaceae</taxon>
        <taxon>Candidatus Bealeia</taxon>
    </lineage>
</organism>
<keyword evidence="1" id="KW-0614">Plasmid</keyword>
<name>A0ABZ2C5M3_9PROT</name>
<proteinExistence type="predicted"/>
<evidence type="ECO:0000313" key="1">
    <source>
        <dbReference type="EMBL" id="WVX67782.1"/>
    </source>
</evidence>
<geneLocation type="plasmid" evidence="1 2">
    <name>pBealeia1</name>
</geneLocation>
<dbReference type="EMBL" id="CP133271">
    <property type="protein sequence ID" value="WVX67782.1"/>
    <property type="molecule type" value="Genomic_DNA"/>
</dbReference>
<gene>
    <name evidence="1" type="ORF">Bealeia1_02001</name>
</gene>
<evidence type="ECO:0000313" key="2">
    <source>
        <dbReference type="Proteomes" id="UP001330434"/>
    </source>
</evidence>
<dbReference type="Proteomes" id="UP001330434">
    <property type="component" value="Plasmid pBealeia1"/>
</dbReference>